<gene>
    <name evidence="1" type="ORF">PHYPA_007444</name>
</gene>
<protein>
    <submittedName>
        <fullName evidence="1 2">Uncharacterized protein</fullName>
    </submittedName>
</protein>
<evidence type="ECO:0000313" key="3">
    <source>
        <dbReference type="Proteomes" id="UP000006727"/>
    </source>
</evidence>
<evidence type="ECO:0000313" key="1">
    <source>
        <dbReference type="EMBL" id="PNR53769.1"/>
    </source>
</evidence>
<dbReference type="AlphaFoldDB" id="A0A2K1KJ20"/>
<sequence length="72" mass="8007">MQNSAKAGQDGAKSSLFLLEVMMSTMQTSSELEILILCIEFCSACTDVHQQPQRITTLQCCRRVHLVCQTLS</sequence>
<dbReference type="EnsemblPlants" id="Pp3c5_9469V3.1">
    <property type="protein sequence ID" value="PAC:32952654.CDS.1"/>
    <property type="gene ID" value="Pp3c5_9469"/>
</dbReference>
<reference evidence="1 3" key="1">
    <citation type="journal article" date="2008" name="Science">
        <title>The Physcomitrella genome reveals evolutionary insights into the conquest of land by plants.</title>
        <authorList>
            <person name="Rensing S."/>
            <person name="Lang D."/>
            <person name="Zimmer A."/>
            <person name="Terry A."/>
            <person name="Salamov A."/>
            <person name="Shapiro H."/>
            <person name="Nishiyama T."/>
            <person name="Perroud P.-F."/>
            <person name="Lindquist E."/>
            <person name="Kamisugi Y."/>
            <person name="Tanahashi T."/>
            <person name="Sakakibara K."/>
            <person name="Fujita T."/>
            <person name="Oishi K."/>
            <person name="Shin-I T."/>
            <person name="Kuroki Y."/>
            <person name="Toyoda A."/>
            <person name="Suzuki Y."/>
            <person name="Hashimoto A."/>
            <person name="Yamaguchi K."/>
            <person name="Sugano A."/>
            <person name="Kohara Y."/>
            <person name="Fujiyama A."/>
            <person name="Anterola A."/>
            <person name="Aoki S."/>
            <person name="Ashton N."/>
            <person name="Barbazuk W.B."/>
            <person name="Barker E."/>
            <person name="Bennetzen J."/>
            <person name="Bezanilla M."/>
            <person name="Blankenship R."/>
            <person name="Cho S.H."/>
            <person name="Dutcher S."/>
            <person name="Estelle M."/>
            <person name="Fawcett J.A."/>
            <person name="Gundlach H."/>
            <person name="Hanada K."/>
            <person name="Heyl A."/>
            <person name="Hicks K.A."/>
            <person name="Hugh J."/>
            <person name="Lohr M."/>
            <person name="Mayer K."/>
            <person name="Melkozernov A."/>
            <person name="Murata T."/>
            <person name="Nelson D."/>
            <person name="Pils B."/>
            <person name="Prigge M."/>
            <person name="Reiss B."/>
            <person name="Renner T."/>
            <person name="Rombauts S."/>
            <person name="Rushton P."/>
            <person name="Sanderfoot A."/>
            <person name="Schween G."/>
            <person name="Shiu S.-H."/>
            <person name="Stueber K."/>
            <person name="Theodoulou F.L."/>
            <person name="Tu H."/>
            <person name="Van de Peer Y."/>
            <person name="Verrier P.J."/>
            <person name="Waters E."/>
            <person name="Wood A."/>
            <person name="Yang L."/>
            <person name="Cove D."/>
            <person name="Cuming A."/>
            <person name="Hasebe M."/>
            <person name="Lucas S."/>
            <person name="Mishler D.B."/>
            <person name="Reski R."/>
            <person name="Grigoriev I."/>
            <person name="Quatrano R.S."/>
            <person name="Boore J.L."/>
        </authorList>
    </citation>
    <scope>NUCLEOTIDE SEQUENCE [LARGE SCALE GENOMIC DNA]</scope>
    <source>
        <strain evidence="2 3">cv. Gransden 2004</strain>
    </source>
</reference>
<reference evidence="2" key="3">
    <citation type="submission" date="2020-12" db="UniProtKB">
        <authorList>
            <consortium name="EnsemblPlants"/>
        </authorList>
    </citation>
    <scope>IDENTIFICATION</scope>
</reference>
<evidence type="ECO:0000313" key="2">
    <source>
        <dbReference type="EnsemblPlants" id="PAC:32952654.CDS.1"/>
    </source>
</evidence>
<dbReference type="Proteomes" id="UP000006727">
    <property type="component" value="Chromosome 5"/>
</dbReference>
<proteinExistence type="predicted"/>
<dbReference type="Gramene" id="Pp3c5_9469V3.1">
    <property type="protein sequence ID" value="PAC:32952654.CDS.1"/>
    <property type="gene ID" value="Pp3c5_9469"/>
</dbReference>
<dbReference type="InParanoid" id="A0A2K1KJ20"/>
<dbReference type="EMBL" id="ABEU02000005">
    <property type="protein sequence ID" value="PNR53769.1"/>
    <property type="molecule type" value="Genomic_DNA"/>
</dbReference>
<name>A0A2K1KJ20_PHYPA</name>
<keyword evidence="3" id="KW-1185">Reference proteome</keyword>
<organism evidence="1">
    <name type="scientific">Physcomitrium patens</name>
    <name type="common">Spreading-leaved earth moss</name>
    <name type="synonym">Physcomitrella patens</name>
    <dbReference type="NCBI Taxonomy" id="3218"/>
    <lineage>
        <taxon>Eukaryota</taxon>
        <taxon>Viridiplantae</taxon>
        <taxon>Streptophyta</taxon>
        <taxon>Embryophyta</taxon>
        <taxon>Bryophyta</taxon>
        <taxon>Bryophytina</taxon>
        <taxon>Bryopsida</taxon>
        <taxon>Funariidae</taxon>
        <taxon>Funariales</taxon>
        <taxon>Funariaceae</taxon>
        <taxon>Physcomitrium</taxon>
    </lineage>
</organism>
<reference evidence="1 3" key="2">
    <citation type="journal article" date="2018" name="Plant J.">
        <title>The Physcomitrella patens chromosome-scale assembly reveals moss genome structure and evolution.</title>
        <authorList>
            <person name="Lang D."/>
            <person name="Ullrich K.K."/>
            <person name="Murat F."/>
            <person name="Fuchs J."/>
            <person name="Jenkins J."/>
            <person name="Haas F.B."/>
            <person name="Piednoel M."/>
            <person name="Gundlach H."/>
            <person name="Van Bel M."/>
            <person name="Meyberg R."/>
            <person name="Vives C."/>
            <person name="Morata J."/>
            <person name="Symeonidi A."/>
            <person name="Hiss M."/>
            <person name="Muchero W."/>
            <person name="Kamisugi Y."/>
            <person name="Saleh O."/>
            <person name="Blanc G."/>
            <person name="Decker E.L."/>
            <person name="van Gessel N."/>
            <person name="Grimwood J."/>
            <person name="Hayes R.D."/>
            <person name="Graham S.W."/>
            <person name="Gunter L.E."/>
            <person name="McDaniel S.F."/>
            <person name="Hoernstein S.N.W."/>
            <person name="Larsson A."/>
            <person name="Li F.W."/>
            <person name="Perroud P.F."/>
            <person name="Phillips J."/>
            <person name="Ranjan P."/>
            <person name="Rokshar D.S."/>
            <person name="Rothfels C.J."/>
            <person name="Schneider L."/>
            <person name="Shu S."/>
            <person name="Stevenson D.W."/>
            <person name="Thummler F."/>
            <person name="Tillich M."/>
            <person name="Villarreal Aguilar J.C."/>
            <person name="Widiez T."/>
            <person name="Wong G.K."/>
            <person name="Wymore A."/>
            <person name="Zhang Y."/>
            <person name="Zimmer A.D."/>
            <person name="Quatrano R.S."/>
            <person name="Mayer K.F.X."/>
            <person name="Goodstein D."/>
            <person name="Casacuberta J.M."/>
            <person name="Vandepoele K."/>
            <person name="Reski R."/>
            <person name="Cuming A.C."/>
            <person name="Tuskan G.A."/>
            <person name="Maumus F."/>
            <person name="Salse J."/>
            <person name="Schmutz J."/>
            <person name="Rensing S.A."/>
        </authorList>
    </citation>
    <scope>NUCLEOTIDE SEQUENCE [LARGE SCALE GENOMIC DNA]</scope>
    <source>
        <strain evidence="2 3">cv. Gransden 2004</strain>
    </source>
</reference>
<accession>A0A2K1KJ20</accession>